<evidence type="ECO:0000256" key="4">
    <source>
        <dbReference type="ARBA" id="ARBA00022771"/>
    </source>
</evidence>
<keyword evidence="4" id="KW-0863">Zinc-finger</keyword>
<dbReference type="GO" id="GO:0000785">
    <property type="term" value="C:chromatin"/>
    <property type="evidence" value="ECO:0007669"/>
    <property type="project" value="TreeGrafter"/>
</dbReference>
<dbReference type="GO" id="GO:0006351">
    <property type="term" value="P:DNA-templated transcription"/>
    <property type="evidence" value="ECO:0007669"/>
    <property type="project" value="InterPro"/>
</dbReference>
<dbReference type="GO" id="GO:0008270">
    <property type="term" value="F:zinc ion binding"/>
    <property type="evidence" value="ECO:0007669"/>
    <property type="project" value="UniProtKB-KW"/>
</dbReference>
<comment type="subcellular location">
    <subcellularLocation>
        <location evidence="1">Nucleus</location>
    </subcellularLocation>
</comment>
<keyword evidence="3" id="KW-0677">Repeat</keyword>
<dbReference type="Proteomes" id="UP000250266">
    <property type="component" value="Unassembled WGS sequence"/>
</dbReference>
<dbReference type="OrthoDB" id="1405595at2759"/>
<keyword evidence="5" id="KW-0862">Zinc</keyword>
<dbReference type="PANTHER" id="PTHR40626">
    <property type="entry name" value="MIP31509P"/>
    <property type="match status" value="1"/>
</dbReference>
<dbReference type="GO" id="GO:0005634">
    <property type="term" value="C:nucleus"/>
    <property type="evidence" value="ECO:0007669"/>
    <property type="project" value="UniProtKB-SubCell"/>
</dbReference>
<keyword evidence="6" id="KW-0539">Nucleus</keyword>
<dbReference type="CDD" id="cd12148">
    <property type="entry name" value="fungal_TF_MHR"/>
    <property type="match status" value="1"/>
</dbReference>
<keyword evidence="2" id="KW-0479">Metal-binding</keyword>
<gene>
    <name evidence="8" type="ORF">K432DRAFT_406939</name>
</gene>
<evidence type="ECO:0000256" key="5">
    <source>
        <dbReference type="ARBA" id="ARBA00022833"/>
    </source>
</evidence>
<accession>A0A8E2JCU2</accession>
<name>A0A8E2JCU2_9PEZI</name>
<sequence length="781" mass="86767">MESPTPSQSSLAENVASLIAMTFPGHWRDVSSLLLASSPESIPQRGFCNRSRSMVVDSSHDGYSSSYSEITRSIIPIQRTPPSELSSFVEDSPNQPFPAFEFQDSLDNFLSSRNRQGEHLGTNAEYPYWRNAQRPSISFSSVRSIPKVFRTGSCAIDEILNTIDLQSLVSAYKSHSLPNIPLLHLPTLKLFSTEPNSPNWDELVSDHPGIPIDVFDHSSRRPMARCLLYSVLALGAAYSLSPILARRFFDETGSEIRHVLRQMALHSGKNSRPNINIIQAFIHYIQFCLCAGDQVLEEIAVSHICCLASLVRDSQLFKADAVRRAPVSFNSSGNPKELEWCAWALSEERKRTYFCAYYVCSAGLTLVNPSEPFLGHSHVELELPCREELWEADSAERWMDELGHGCERALFQDKFAEFFEDVSVCHAHGVDGGINSTAARYPAALAMISAQAGSSPYTVYSTDSQQQVAKNRPHASFGISELGCLVLILALNESTWAWRKGQQSGSDSQNVTSRSTDDFQSALNKWENIWKSYPKAKSTLAVRDKLLISCLPIFDHTKLALQVDISSAKDALHSRNYEEASAVFKNIFIHRTTAQHASTTASESPSIASSVQLCSQKPYLECRKAASHAAYALKVSFEVSPWWSVSTAAVDVPIVAAIMVFHCTQIVCSWLSYIAAARATLEQHVAGLGVKAGLSPKVRLRQFLDKEDMQLIGIILDLVARQEECLEKEGTRDDEDDVLNLANNLYHLQAETIERDIAWPCNAQPSSQRPSYQCLSLAERV</sequence>
<dbReference type="PANTHER" id="PTHR40626:SF34">
    <property type="entry name" value="ZINC FINGER PROTEIN YGR067C"/>
    <property type="match status" value="1"/>
</dbReference>
<keyword evidence="9" id="KW-1185">Reference proteome</keyword>
<dbReference type="GO" id="GO:0000981">
    <property type="term" value="F:DNA-binding transcription factor activity, RNA polymerase II-specific"/>
    <property type="evidence" value="ECO:0007669"/>
    <property type="project" value="InterPro"/>
</dbReference>
<feature type="domain" description="Xylanolytic transcriptional activator regulatory" evidence="7">
    <location>
        <begin position="226"/>
        <end position="418"/>
    </location>
</feature>
<evidence type="ECO:0000313" key="9">
    <source>
        <dbReference type="Proteomes" id="UP000250266"/>
    </source>
</evidence>
<evidence type="ECO:0000313" key="8">
    <source>
        <dbReference type="EMBL" id="OCK77885.1"/>
    </source>
</evidence>
<dbReference type="GO" id="GO:0000978">
    <property type="term" value="F:RNA polymerase II cis-regulatory region sequence-specific DNA binding"/>
    <property type="evidence" value="ECO:0007669"/>
    <property type="project" value="InterPro"/>
</dbReference>
<dbReference type="AlphaFoldDB" id="A0A8E2JCU2"/>
<dbReference type="InterPro" id="IPR007219">
    <property type="entry name" value="XnlR_reg_dom"/>
</dbReference>
<organism evidence="8 9">
    <name type="scientific">Lepidopterella palustris CBS 459.81</name>
    <dbReference type="NCBI Taxonomy" id="1314670"/>
    <lineage>
        <taxon>Eukaryota</taxon>
        <taxon>Fungi</taxon>
        <taxon>Dikarya</taxon>
        <taxon>Ascomycota</taxon>
        <taxon>Pezizomycotina</taxon>
        <taxon>Dothideomycetes</taxon>
        <taxon>Pleosporomycetidae</taxon>
        <taxon>Mytilinidiales</taxon>
        <taxon>Argynnaceae</taxon>
        <taxon>Lepidopterella</taxon>
    </lineage>
</organism>
<protein>
    <recommendedName>
        <fullName evidence="7">Xylanolytic transcriptional activator regulatory domain-containing protein</fullName>
    </recommendedName>
</protein>
<evidence type="ECO:0000259" key="7">
    <source>
        <dbReference type="Pfam" id="PF04082"/>
    </source>
</evidence>
<evidence type="ECO:0000256" key="1">
    <source>
        <dbReference type="ARBA" id="ARBA00004123"/>
    </source>
</evidence>
<evidence type="ECO:0000256" key="3">
    <source>
        <dbReference type="ARBA" id="ARBA00022737"/>
    </source>
</evidence>
<proteinExistence type="predicted"/>
<evidence type="ECO:0000256" key="6">
    <source>
        <dbReference type="ARBA" id="ARBA00023242"/>
    </source>
</evidence>
<evidence type="ECO:0000256" key="2">
    <source>
        <dbReference type="ARBA" id="ARBA00022723"/>
    </source>
</evidence>
<dbReference type="EMBL" id="KV745094">
    <property type="protein sequence ID" value="OCK77885.1"/>
    <property type="molecule type" value="Genomic_DNA"/>
</dbReference>
<reference evidence="8 9" key="1">
    <citation type="journal article" date="2016" name="Nat. Commun.">
        <title>Ectomycorrhizal ecology is imprinted in the genome of the dominant symbiotic fungus Cenococcum geophilum.</title>
        <authorList>
            <consortium name="DOE Joint Genome Institute"/>
            <person name="Peter M."/>
            <person name="Kohler A."/>
            <person name="Ohm R.A."/>
            <person name="Kuo A."/>
            <person name="Krutzmann J."/>
            <person name="Morin E."/>
            <person name="Arend M."/>
            <person name="Barry K.W."/>
            <person name="Binder M."/>
            <person name="Choi C."/>
            <person name="Clum A."/>
            <person name="Copeland A."/>
            <person name="Grisel N."/>
            <person name="Haridas S."/>
            <person name="Kipfer T."/>
            <person name="LaButti K."/>
            <person name="Lindquist E."/>
            <person name="Lipzen A."/>
            <person name="Maire R."/>
            <person name="Meier B."/>
            <person name="Mihaltcheva S."/>
            <person name="Molinier V."/>
            <person name="Murat C."/>
            <person name="Poggeler S."/>
            <person name="Quandt C.A."/>
            <person name="Sperisen C."/>
            <person name="Tritt A."/>
            <person name="Tisserant E."/>
            <person name="Crous P.W."/>
            <person name="Henrissat B."/>
            <person name="Nehls U."/>
            <person name="Egli S."/>
            <person name="Spatafora J.W."/>
            <person name="Grigoriev I.V."/>
            <person name="Martin F.M."/>
        </authorList>
    </citation>
    <scope>NUCLEOTIDE SEQUENCE [LARGE SCALE GENOMIC DNA]</scope>
    <source>
        <strain evidence="8 9">CBS 459.81</strain>
    </source>
</reference>
<dbReference type="InterPro" id="IPR051059">
    <property type="entry name" value="VerF-like"/>
</dbReference>
<dbReference type="Pfam" id="PF04082">
    <property type="entry name" value="Fungal_trans"/>
    <property type="match status" value="1"/>
</dbReference>